<organism evidence="2 3">
    <name type="scientific">Liparis tanakae</name>
    <name type="common">Tanaka's snailfish</name>
    <dbReference type="NCBI Taxonomy" id="230148"/>
    <lineage>
        <taxon>Eukaryota</taxon>
        <taxon>Metazoa</taxon>
        <taxon>Chordata</taxon>
        <taxon>Craniata</taxon>
        <taxon>Vertebrata</taxon>
        <taxon>Euteleostomi</taxon>
        <taxon>Actinopterygii</taxon>
        <taxon>Neopterygii</taxon>
        <taxon>Teleostei</taxon>
        <taxon>Neoteleostei</taxon>
        <taxon>Acanthomorphata</taxon>
        <taxon>Eupercaria</taxon>
        <taxon>Perciformes</taxon>
        <taxon>Cottioidei</taxon>
        <taxon>Cottales</taxon>
        <taxon>Liparidae</taxon>
        <taxon>Liparis</taxon>
    </lineage>
</organism>
<feature type="region of interest" description="Disordered" evidence="1">
    <location>
        <begin position="47"/>
        <end position="89"/>
    </location>
</feature>
<accession>A0A4Z2E533</accession>
<dbReference type="Proteomes" id="UP000314294">
    <property type="component" value="Unassembled WGS sequence"/>
</dbReference>
<comment type="caution">
    <text evidence="2">The sequence shown here is derived from an EMBL/GenBank/DDBJ whole genome shotgun (WGS) entry which is preliminary data.</text>
</comment>
<proteinExistence type="predicted"/>
<evidence type="ECO:0000313" key="2">
    <source>
        <dbReference type="EMBL" id="TNN23898.1"/>
    </source>
</evidence>
<dbReference type="EMBL" id="SRLO01017005">
    <property type="protein sequence ID" value="TNN23898.1"/>
    <property type="molecule type" value="Genomic_DNA"/>
</dbReference>
<keyword evidence="3" id="KW-1185">Reference proteome</keyword>
<evidence type="ECO:0000256" key="1">
    <source>
        <dbReference type="SAM" id="MobiDB-lite"/>
    </source>
</evidence>
<reference evidence="2 3" key="1">
    <citation type="submission" date="2019-03" db="EMBL/GenBank/DDBJ databases">
        <title>First draft genome of Liparis tanakae, snailfish: a comprehensive survey of snailfish specific genes.</title>
        <authorList>
            <person name="Kim W."/>
            <person name="Song I."/>
            <person name="Jeong J.-H."/>
            <person name="Kim D."/>
            <person name="Kim S."/>
            <person name="Ryu S."/>
            <person name="Song J.Y."/>
            <person name="Lee S.K."/>
        </authorList>
    </citation>
    <scope>NUCLEOTIDE SEQUENCE [LARGE SCALE GENOMIC DNA]</scope>
    <source>
        <tissue evidence="2">Muscle</tissue>
    </source>
</reference>
<dbReference type="AlphaFoldDB" id="A0A4Z2E533"/>
<protein>
    <submittedName>
        <fullName evidence="2">Uncharacterized protein</fullName>
    </submittedName>
</protein>
<gene>
    <name evidence="2" type="ORF">EYF80_065980</name>
</gene>
<evidence type="ECO:0000313" key="3">
    <source>
        <dbReference type="Proteomes" id="UP000314294"/>
    </source>
</evidence>
<sequence>MLIKETAGVSGVSAVSTVSAIEAGIAGMAVATVAAEGGHGRPCIVATGNVSRLPPKATTGGPGRQPHNAAKDGRGWPHWTPKTAAVDRR</sequence>
<name>A0A4Z2E533_9TELE</name>